<dbReference type="AlphaFoldDB" id="A0A6C0FA14"/>
<proteinExistence type="predicted"/>
<dbReference type="EMBL" id="MN738786">
    <property type="protein sequence ID" value="QHT36720.1"/>
    <property type="molecule type" value="Genomic_DNA"/>
</dbReference>
<reference evidence="1" key="1">
    <citation type="journal article" date="2020" name="Nature">
        <title>Giant virus diversity and host interactions through global metagenomics.</title>
        <authorList>
            <person name="Schulz F."/>
            <person name="Roux S."/>
            <person name="Paez-Espino D."/>
            <person name="Jungbluth S."/>
            <person name="Walsh D.A."/>
            <person name="Denef V.J."/>
            <person name="McMahon K.D."/>
            <person name="Konstantinidis K.T."/>
            <person name="Eloe-Fadrosh E.A."/>
            <person name="Kyrpides N.C."/>
            <person name="Woyke T."/>
        </authorList>
    </citation>
    <scope>NUCLEOTIDE SEQUENCE</scope>
    <source>
        <strain evidence="1">GVMAG-S-ERX555967-130</strain>
    </source>
</reference>
<name>A0A6C0FA14_9ZZZZ</name>
<sequence length="286" mass="33645">MNPQTLIKRALVSPNQPNMLLYGAPGNVSYECFYDIISEIYPSLRLSEIDEGSFKYGRYLWYYEFSLHGIQKKNRDIFWRCFLEIIKTPSTSGKKRMIVFRDTHKLGGFLQDKMRVALEKYNSHNIFVVFTVNYTSLSDAFRSRFLSIRFPTSVTDNEITRKPVDIICDSIMKIYDHDFREIRKCDIQDIKEICHNLLKYDIELPELCQTLTKRCFENPKWTAKIKTSIIKEITESESKLKESYRKMIHIETLLVSLYHITSFAHYEIDSDQEESVHILGDTAAPE</sequence>
<evidence type="ECO:0000313" key="1">
    <source>
        <dbReference type="EMBL" id="QHT36720.1"/>
    </source>
</evidence>
<accession>A0A6C0FA14</accession>
<organism evidence="1">
    <name type="scientific">viral metagenome</name>
    <dbReference type="NCBI Taxonomy" id="1070528"/>
    <lineage>
        <taxon>unclassified sequences</taxon>
        <taxon>metagenomes</taxon>
        <taxon>organismal metagenomes</taxon>
    </lineage>
</organism>
<dbReference type="Gene3D" id="3.40.50.300">
    <property type="entry name" value="P-loop containing nucleotide triphosphate hydrolases"/>
    <property type="match status" value="1"/>
</dbReference>
<dbReference type="SUPFAM" id="SSF52540">
    <property type="entry name" value="P-loop containing nucleoside triphosphate hydrolases"/>
    <property type="match status" value="1"/>
</dbReference>
<dbReference type="InterPro" id="IPR027417">
    <property type="entry name" value="P-loop_NTPase"/>
</dbReference>
<protein>
    <submittedName>
        <fullName evidence="1">Uncharacterized protein</fullName>
    </submittedName>
</protein>